<organism evidence="2 3">
    <name type="scientific">Byssothecium circinans</name>
    <dbReference type="NCBI Taxonomy" id="147558"/>
    <lineage>
        <taxon>Eukaryota</taxon>
        <taxon>Fungi</taxon>
        <taxon>Dikarya</taxon>
        <taxon>Ascomycota</taxon>
        <taxon>Pezizomycotina</taxon>
        <taxon>Dothideomycetes</taxon>
        <taxon>Pleosporomycetidae</taxon>
        <taxon>Pleosporales</taxon>
        <taxon>Massarineae</taxon>
        <taxon>Massarinaceae</taxon>
        <taxon>Byssothecium</taxon>
    </lineage>
</organism>
<feature type="transmembrane region" description="Helical" evidence="1">
    <location>
        <begin position="238"/>
        <end position="259"/>
    </location>
</feature>
<keyword evidence="1" id="KW-0812">Transmembrane</keyword>
<evidence type="ECO:0000256" key="1">
    <source>
        <dbReference type="SAM" id="Phobius"/>
    </source>
</evidence>
<keyword evidence="1" id="KW-0472">Membrane</keyword>
<feature type="transmembrane region" description="Helical" evidence="1">
    <location>
        <begin position="349"/>
        <end position="368"/>
    </location>
</feature>
<reference evidence="2" key="1">
    <citation type="journal article" date="2020" name="Stud. Mycol.">
        <title>101 Dothideomycetes genomes: a test case for predicting lifestyles and emergence of pathogens.</title>
        <authorList>
            <person name="Haridas S."/>
            <person name="Albert R."/>
            <person name="Binder M."/>
            <person name="Bloem J."/>
            <person name="Labutti K."/>
            <person name="Salamov A."/>
            <person name="Andreopoulos B."/>
            <person name="Baker S."/>
            <person name="Barry K."/>
            <person name="Bills G."/>
            <person name="Bluhm B."/>
            <person name="Cannon C."/>
            <person name="Castanera R."/>
            <person name="Culley D."/>
            <person name="Daum C."/>
            <person name="Ezra D."/>
            <person name="Gonzalez J."/>
            <person name="Henrissat B."/>
            <person name="Kuo A."/>
            <person name="Liang C."/>
            <person name="Lipzen A."/>
            <person name="Lutzoni F."/>
            <person name="Magnuson J."/>
            <person name="Mondo S."/>
            <person name="Nolan M."/>
            <person name="Ohm R."/>
            <person name="Pangilinan J."/>
            <person name="Park H.-J."/>
            <person name="Ramirez L."/>
            <person name="Alfaro M."/>
            <person name="Sun H."/>
            <person name="Tritt A."/>
            <person name="Yoshinaga Y."/>
            <person name="Zwiers L.-H."/>
            <person name="Turgeon B."/>
            <person name="Goodwin S."/>
            <person name="Spatafora J."/>
            <person name="Crous P."/>
            <person name="Grigoriev I."/>
        </authorList>
    </citation>
    <scope>NUCLEOTIDE SEQUENCE</scope>
    <source>
        <strain evidence="2">CBS 675.92</strain>
    </source>
</reference>
<sequence length="525" mass="59423">MPILEDDDWILAVSARARLLVRPDTREWGLKCANVLVFAAFEERAMFDGAIGSLQSILKNHSWISELAGILPLSALIDFIDVPLKLHIFELVGGVPLWSWPITPAGSRLLLSNKATQESLCLDRFGYSTSLVALDGRYGEQYFVTSPETLRLAVESQHVVTVENEHENMKDGNLRAQSLEVVFLHRTEEEGRGKGSEIRSSSLRFQHWSLHSAWFLAVSMAGWFALFGFIATTVIFRYYLATAFLALMPITGIFVHNIYGIRPRRLLVTDSSTYNRMIVVSEHMNSADWTAFYGESTILNSLLNRPLKPIGSKENSPAMLKLQMAVLRFLILGQWGMAIGASATKDWNSFFICFWIAVCIVTHAYVITPKSQAKDWLKTCASINIHRYRTKVSSRRALLNTLISLNPDTFAESKDAQGDLKEDTTRLYDQALRWIDPILKISGNRTIWERATLDALNEVAGRTLKDLASDEFRRNKPSPLSAKWNGDYKDKDCYWRKFVPEGIYVASKIKLQAQLPGRKVFPNYA</sequence>
<dbReference type="AlphaFoldDB" id="A0A6A5UQV7"/>
<keyword evidence="3" id="KW-1185">Reference proteome</keyword>
<feature type="transmembrane region" description="Helical" evidence="1">
    <location>
        <begin position="213"/>
        <end position="232"/>
    </location>
</feature>
<proteinExistence type="predicted"/>
<accession>A0A6A5UQV7</accession>
<evidence type="ECO:0000313" key="2">
    <source>
        <dbReference type="EMBL" id="KAF1963467.1"/>
    </source>
</evidence>
<dbReference type="EMBL" id="ML976977">
    <property type="protein sequence ID" value="KAF1963467.1"/>
    <property type="molecule type" value="Genomic_DNA"/>
</dbReference>
<gene>
    <name evidence="2" type="ORF">CC80DRAFT_498644</name>
</gene>
<evidence type="ECO:0000313" key="3">
    <source>
        <dbReference type="Proteomes" id="UP000800035"/>
    </source>
</evidence>
<protein>
    <submittedName>
        <fullName evidence="2">Uncharacterized protein</fullName>
    </submittedName>
</protein>
<keyword evidence="1" id="KW-1133">Transmembrane helix</keyword>
<name>A0A6A5UQV7_9PLEO</name>
<dbReference type="OrthoDB" id="3527261at2759"/>
<dbReference type="Proteomes" id="UP000800035">
    <property type="component" value="Unassembled WGS sequence"/>
</dbReference>